<evidence type="ECO:0000313" key="2">
    <source>
        <dbReference type="EMBL" id="GMN30915.1"/>
    </source>
</evidence>
<name>A0AA87ZFR5_FICCA</name>
<organism evidence="2 3">
    <name type="scientific">Ficus carica</name>
    <name type="common">Common fig</name>
    <dbReference type="NCBI Taxonomy" id="3494"/>
    <lineage>
        <taxon>Eukaryota</taxon>
        <taxon>Viridiplantae</taxon>
        <taxon>Streptophyta</taxon>
        <taxon>Embryophyta</taxon>
        <taxon>Tracheophyta</taxon>
        <taxon>Spermatophyta</taxon>
        <taxon>Magnoliopsida</taxon>
        <taxon>eudicotyledons</taxon>
        <taxon>Gunneridae</taxon>
        <taxon>Pentapetalae</taxon>
        <taxon>rosids</taxon>
        <taxon>fabids</taxon>
        <taxon>Rosales</taxon>
        <taxon>Moraceae</taxon>
        <taxon>Ficeae</taxon>
        <taxon>Ficus</taxon>
    </lineage>
</organism>
<sequence>MATSCKKVKEVIVTRHVERPSRVVANHHHHHHHHHPHHVHHTVKGEVIHYRHGAEGKRFINRRAELLQYSQDLRQSARPPAPPLPLPNPSNNRTPETKVIHIRRNSKDGRNPTCLGNCKTTIPNFFKLLSLRTGKERNKKTKSFTTGNKITALKKSLQVQKQRGIFSKLFLTSRKDR</sequence>
<protein>
    <submittedName>
        <fullName evidence="2">Uncharacterized protein</fullName>
    </submittedName>
</protein>
<proteinExistence type="predicted"/>
<accession>A0AA87ZFR5</accession>
<evidence type="ECO:0000313" key="3">
    <source>
        <dbReference type="Proteomes" id="UP001187192"/>
    </source>
</evidence>
<gene>
    <name evidence="2" type="ORF">TIFTF001_003038</name>
</gene>
<dbReference type="Proteomes" id="UP001187192">
    <property type="component" value="Unassembled WGS sequence"/>
</dbReference>
<keyword evidence="3" id="KW-1185">Reference proteome</keyword>
<evidence type="ECO:0000256" key="1">
    <source>
        <dbReference type="SAM" id="MobiDB-lite"/>
    </source>
</evidence>
<feature type="compositionally biased region" description="Pro residues" evidence="1">
    <location>
        <begin position="79"/>
        <end position="88"/>
    </location>
</feature>
<dbReference type="AlphaFoldDB" id="A0AA87ZFR5"/>
<reference evidence="2" key="1">
    <citation type="submission" date="2023-07" db="EMBL/GenBank/DDBJ databases">
        <title>draft genome sequence of fig (Ficus carica).</title>
        <authorList>
            <person name="Takahashi T."/>
            <person name="Nishimura K."/>
        </authorList>
    </citation>
    <scope>NUCLEOTIDE SEQUENCE</scope>
</reference>
<feature type="region of interest" description="Disordered" evidence="1">
    <location>
        <begin position="73"/>
        <end position="95"/>
    </location>
</feature>
<dbReference type="EMBL" id="BTGU01000003">
    <property type="protein sequence ID" value="GMN30915.1"/>
    <property type="molecule type" value="Genomic_DNA"/>
</dbReference>
<comment type="caution">
    <text evidence="2">The sequence shown here is derived from an EMBL/GenBank/DDBJ whole genome shotgun (WGS) entry which is preliminary data.</text>
</comment>